<dbReference type="RefSeq" id="WP_109768031.1">
    <property type="nucleotide sequence ID" value="NZ_CP159474.1"/>
</dbReference>
<dbReference type="InterPro" id="IPR022764">
    <property type="entry name" value="Peptidase_S54_rhomboid_dom"/>
</dbReference>
<dbReference type="Proteomes" id="UP000246132">
    <property type="component" value="Unassembled WGS sequence"/>
</dbReference>
<evidence type="ECO:0000256" key="3">
    <source>
        <dbReference type="ARBA" id="ARBA00022519"/>
    </source>
</evidence>
<proteinExistence type="predicted"/>
<comment type="caution">
    <text evidence="10">The sequence shown here is derived from an EMBL/GenBank/DDBJ whole genome shotgun (WGS) entry which is preliminary data.</text>
</comment>
<name>A0A3A8AG81_9HYPH</name>
<feature type="domain" description="Peptidase S54 rhomboid" evidence="9">
    <location>
        <begin position="97"/>
        <end position="246"/>
    </location>
</feature>
<dbReference type="Gene3D" id="1.20.1540.10">
    <property type="entry name" value="Rhomboid-like"/>
    <property type="match status" value="1"/>
</dbReference>
<evidence type="ECO:0000256" key="4">
    <source>
        <dbReference type="ARBA" id="ARBA00022692"/>
    </source>
</evidence>
<dbReference type="AlphaFoldDB" id="A0A3A8AG81"/>
<evidence type="ECO:0000256" key="2">
    <source>
        <dbReference type="ARBA" id="ARBA00022475"/>
    </source>
</evidence>
<evidence type="ECO:0000256" key="8">
    <source>
        <dbReference type="SAM" id="Phobius"/>
    </source>
</evidence>
<keyword evidence="11" id="KW-1185">Reference proteome</keyword>
<dbReference type="OrthoDB" id="9797190at2"/>
<feature type="transmembrane region" description="Helical" evidence="8">
    <location>
        <begin position="132"/>
        <end position="152"/>
    </location>
</feature>
<dbReference type="InterPro" id="IPR035952">
    <property type="entry name" value="Rhomboid-like_sf"/>
</dbReference>
<dbReference type="SUPFAM" id="SSF144091">
    <property type="entry name" value="Rhomboid-like"/>
    <property type="match status" value="1"/>
</dbReference>
<reference evidence="10 11" key="1">
    <citation type="journal article" date="2018" name="Int. J. Syst. Bacteriol.">
        <title>Oceaniradius stylonemae gen. nov., sp. nov., isolated from a red alga, Stylonema cornu-cervi.</title>
        <authorList>
            <person name="Jeong S."/>
        </authorList>
    </citation>
    <scope>NUCLEOTIDE SEQUENCE [LARGE SCALE GENOMIC DNA]</scope>
    <source>
        <strain evidence="10 11">StC1</strain>
    </source>
</reference>
<keyword evidence="10" id="KW-0378">Hydrolase</keyword>
<feature type="transmembrane region" description="Helical" evidence="8">
    <location>
        <begin position="69"/>
        <end position="86"/>
    </location>
</feature>
<sequence length="260" mass="28229">MADPDRIPGTPPLSGHDPSGENPSDHVPSGDRRPSPAFNLHGAIVLMAGLCIGVHLMRTLVFDGQIDRWLIVNFAFFPIRYAPGYFQLDWPTLVSPFTHTLLHGDWVHLGFNMIWLVAFGAPVAYRLGWARTIALWAITAFGAVVLHTALYFGDWVPLLGASGAVSGFLGAAARFGFRADRRNPRRGFAGPLLPPLASLRQRGVLAFIIVWMVINYATGADLFGLAGGASIAWEAHIGGLLTGFFAIGWLDRHPTARRPA</sequence>
<comment type="subcellular location">
    <subcellularLocation>
        <location evidence="1">Membrane</location>
        <topology evidence="1">Multi-pass membrane protein</topology>
    </subcellularLocation>
</comment>
<dbReference type="PANTHER" id="PTHR43066">
    <property type="entry name" value="RHOMBOID-RELATED PROTEIN"/>
    <property type="match status" value="1"/>
</dbReference>
<organism evidence="10 11">
    <name type="scientific">Oceaniradius stylonematis</name>
    <dbReference type="NCBI Taxonomy" id="2184161"/>
    <lineage>
        <taxon>Bacteria</taxon>
        <taxon>Pseudomonadati</taxon>
        <taxon>Pseudomonadota</taxon>
        <taxon>Alphaproteobacteria</taxon>
        <taxon>Hyphomicrobiales</taxon>
        <taxon>Ahrensiaceae</taxon>
        <taxon>Oceaniradius</taxon>
    </lineage>
</organism>
<keyword evidence="5 8" id="KW-1133">Transmembrane helix</keyword>
<feature type="region of interest" description="Disordered" evidence="7">
    <location>
        <begin position="1"/>
        <end position="32"/>
    </location>
</feature>
<dbReference type="GO" id="GO:0004252">
    <property type="term" value="F:serine-type endopeptidase activity"/>
    <property type="evidence" value="ECO:0007669"/>
    <property type="project" value="InterPro"/>
</dbReference>
<keyword evidence="2" id="KW-1003">Cell membrane</keyword>
<evidence type="ECO:0000256" key="6">
    <source>
        <dbReference type="ARBA" id="ARBA00023136"/>
    </source>
</evidence>
<dbReference type="PANTHER" id="PTHR43066:SF26">
    <property type="entry name" value="RHOMBOID PROTEASE GLPG"/>
    <property type="match status" value="1"/>
</dbReference>
<dbReference type="EMBL" id="QFWV02000002">
    <property type="protein sequence ID" value="RKF08378.1"/>
    <property type="molecule type" value="Genomic_DNA"/>
</dbReference>
<dbReference type="Pfam" id="PF01694">
    <property type="entry name" value="Rhomboid"/>
    <property type="match status" value="1"/>
</dbReference>
<keyword evidence="4 8" id="KW-0812">Transmembrane</keyword>
<feature type="transmembrane region" description="Helical" evidence="8">
    <location>
        <begin position="204"/>
        <end position="225"/>
    </location>
</feature>
<accession>A0A3A8AG81</accession>
<evidence type="ECO:0000313" key="10">
    <source>
        <dbReference type="EMBL" id="RKF08378.1"/>
    </source>
</evidence>
<keyword evidence="6 8" id="KW-0472">Membrane</keyword>
<dbReference type="GO" id="GO:0016020">
    <property type="term" value="C:membrane"/>
    <property type="evidence" value="ECO:0007669"/>
    <property type="project" value="UniProtKB-SubCell"/>
</dbReference>
<gene>
    <name evidence="10" type="ORF">DEM25_001905</name>
</gene>
<evidence type="ECO:0000313" key="11">
    <source>
        <dbReference type="Proteomes" id="UP000246132"/>
    </source>
</evidence>
<evidence type="ECO:0000256" key="7">
    <source>
        <dbReference type="SAM" id="MobiDB-lite"/>
    </source>
</evidence>
<feature type="transmembrane region" description="Helical" evidence="8">
    <location>
        <begin position="231"/>
        <end position="250"/>
    </location>
</feature>
<dbReference type="GO" id="GO:0006508">
    <property type="term" value="P:proteolysis"/>
    <property type="evidence" value="ECO:0007669"/>
    <property type="project" value="UniProtKB-KW"/>
</dbReference>
<evidence type="ECO:0000259" key="9">
    <source>
        <dbReference type="Pfam" id="PF01694"/>
    </source>
</evidence>
<feature type="transmembrane region" description="Helical" evidence="8">
    <location>
        <begin position="106"/>
        <end position="125"/>
    </location>
</feature>
<protein>
    <submittedName>
        <fullName evidence="10">Rhomboid family intramembrane serine protease</fullName>
    </submittedName>
</protein>
<keyword evidence="10" id="KW-0645">Protease</keyword>
<feature type="transmembrane region" description="Helical" evidence="8">
    <location>
        <begin position="38"/>
        <end position="57"/>
    </location>
</feature>
<keyword evidence="3" id="KW-0997">Cell inner membrane</keyword>
<evidence type="ECO:0000256" key="5">
    <source>
        <dbReference type="ARBA" id="ARBA00022989"/>
    </source>
</evidence>
<feature type="transmembrane region" description="Helical" evidence="8">
    <location>
        <begin position="158"/>
        <end position="177"/>
    </location>
</feature>
<evidence type="ECO:0000256" key="1">
    <source>
        <dbReference type="ARBA" id="ARBA00004141"/>
    </source>
</evidence>